<evidence type="ECO:0000256" key="1">
    <source>
        <dbReference type="SAM" id="MobiDB-lite"/>
    </source>
</evidence>
<accession>A0AAD5UAN5</accession>
<feature type="compositionally biased region" description="Basic and acidic residues" evidence="1">
    <location>
        <begin position="50"/>
        <end position="68"/>
    </location>
</feature>
<gene>
    <name evidence="2" type="ORF">HK099_004588</name>
</gene>
<evidence type="ECO:0000313" key="3">
    <source>
        <dbReference type="Proteomes" id="UP001211065"/>
    </source>
</evidence>
<feature type="region of interest" description="Disordered" evidence="1">
    <location>
        <begin position="1"/>
        <end position="86"/>
    </location>
</feature>
<evidence type="ECO:0000313" key="2">
    <source>
        <dbReference type="EMBL" id="KAJ3226561.1"/>
    </source>
</evidence>
<feature type="non-terminal residue" evidence="2">
    <location>
        <position position="1"/>
    </location>
</feature>
<dbReference type="AlphaFoldDB" id="A0AAD5UAN5"/>
<protein>
    <submittedName>
        <fullName evidence="2">Uncharacterized protein</fullName>
    </submittedName>
</protein>
<reference evidence="2" key="1">
    <citation type="submission" date="2020-05" db="EMBL/GenBank/DDBJ databases">
        <title>Phylogenomic resolution of chytrid fungi.</title>
        <authorList>
            <person name="Stajich J.E."/>
            <person name="Amses K."/>
            <person name="Simmons R."/>
            <person name="Seto K."/>
            <person name="Myers J."/>
            <person name="Bonds A."/>
            <person name="Quandt C.A."/>
            <person name="Barry K."/>
            <person name="Liu P."/>
            <person name="Grigoriev I."/>
            <person name="Longcore J.E."/>
            <person name="James T.Y."/>
        </authorList>
    </citation>
    <scope>NUCLEOTIDE SEQUENCE</scope>
    <source>
        <strain evidence="2">JEL0476</strain>
    </source>
</reference>
<proteinExistence type="predicted"/>
<keyword evidence="3" id="KW-1185">Reference proteome</keyword>
<feature type="compositionally biased region" description="Acidic residues" evidence="1">
    <location>
        <begin position="7"/>
        <end position="16"/>
    </location>
</feature>
<dbReference type="Proteomes" id="UP001211065">
    <property type="component" value="Unassembled WGS sequence"/>
</dbReference>
<comment type="caution">
    <text evidence="2">The sequence shown here is derived from an EMBL/GenBank/DDBJ whole genome shotgun (WGS) entry which is preliminary data.</text>
</comment>
<name>A0AAD5UAN5_9FUNG</name>
<sequence length="86" mass="10149">KKKNSSDDENSSEDSDNNNSREDNPPQEEEEESEYHWLSRVPSKTSVQRTELKEEERFRREQKDEKGRVVKGRGNMGSRYGGMRAW</sequence>
<dbReference type="EMBL" id="JADGJW010000033">
    <property type="protein sequence ID" value="KAJ3226561.1"/>
    <property type="molecule type" value="Genomic_DNA"/>
</dbReference>
<organism evidence="2 3">
    <name type="scientific">Clydaea vesicula</name>
    <dbReference type="NCBI Taxonomy" id="447962"/>
    <lineage>
        <taxon>Eukaryota</taxon>
        <taxon>Fungi</taxon>
        <taxon>Fungi incertae sedis</taxon>
        <taxon>Chytridiomycota</taxon>
        <taxon>Chytridiomycota incertae sedis</taxon>
        <taxon>Chytridiomycetes</taxon>
        <taxon>Lobulomycetales</taxon>
        <taxon>Lobulomycetaceae</taxon>
        <taxon>Clydaea</taxon>
    </lineage>
</organism>